<dbReference type="EC" id="2.7.1.35" evidence="1"/>
<dbReference type="RefSeq" id="WP_186969489.1">
    <property type="nucleotide sequence ID" value="NZ_JACOPK010000003.1"/>
</dbReference>
<evidence type="ECO:0000259" key="6">
    <source>
        <dbReference type="Pfam" id="PF08543"/>
    </source>
</evidence>
<gene>
    <name evidence="7" type="ORF">H8S02_04490</name>
</gene>
<keyword evidence="2 7" id="KW-0808">Transferase</keyword>
<protein>
    <recommendedName>
        <fullName evidence="1">pyridoxal kinase</fullName>
        <ecNumber evidence="1">2.7.1.35</ecNumber>
    </recommendedName>
</protein>
<evidence type="ECO:0000313" key="8">
    <source>
        <dbReference type="Proteomes" id="UP000641741"/>
    </source>
</evidence>
<evidence type="ECO:0000313" key="7">
    <source>
        <dbReference type="EMBL" id="MBC5695206.1"/>
    </source>
</evidence>
<dbReference type="Gene3D" id="3.40.1190.20">
    <property type="match status" value="1"/>
</dbReference>
<dbReference type="Pfam" id="PF08543">
    <property type="entry name" value="Phos_pyr_kin"/>
    <property type="match status" value="1"/>
</dbReference>
<keyword evidence="3" id="KW-0547">Nucleotide-binding</keyword>
<reference evidence="7 8" key="1">
    <citation type="submission" date="2020-08" db="EMBL/GenBank/DDBJ databases">
        <title>Genome public.</title>
        <authorList>
            <person name="Liu C."/>
            <person name="Sun Q."/>
        </authorList>
    </citation>
    <scope>NUCLEOTIDE SEQUENCE [LARGE SCALE GENOMIC DNA]</scope>
    <source>
        <strain evidence="7 8">M2</strain>
    </source>
</reference>
<dbReference type="EMBL" id="JACOPK010000003">
    <property type="protein sequence ID" value="MBC5695206.1"/>
    <property type="molecule type" value="Genomic_DNA"/>
</dbReference>
<keyword evidence="8" id="KW-1185">Reference proteome</keyword>
<evidence type="ECO:0000256" key="2">
    <source>
        <dbReference type="ARBA" id="ARBA00022679"/>
    </source>
</evidence>
<organism evidence="7 8">
    <name type="scientific">Agathobaculum hominis</name>
    <dbReference type="NCBI Taxonomy" id="2763014"/>
    <lineage>
        <taxon>Bacteria</taxon>
        <taxon>Bacillati</taxon>
        <taxon>Bacillota</taxon>
        <taxon>Clostridia</taxon>
        <taxon>Eubacteriales</taxon>
        <taxon>Butyricicoccaceae</taxon>
        <taxon>Agathobaculum</taxon>
    </lineage>
</organism>
<dbReference type="Proteomes" id="UP000641741">
    <property type="component" value="Unassembled WGS sequence"/>
</dbReference>
<evidence type="ECO:0000256" key="5">
    <source>
        <dbReference type="ARBA" id="ARBA00022840"/>
    </source>
</evidence>
<evidence type="ECO:0000256" key="3">
    <source>
        <dbReference type="ARBA" id="ARBA00022741"/>
    </source>
</evidence>
<dbReference type="SUPFAM" id="SSF53613">
    <property type="entry name" value="Ribokinase-like"/>
    <property type="match status" value="1"/>
</dbReference>
<comment type="caution">
    <text evidence="7">The sequence shown here is derived from an EMBL/GenBank/DDBJ whole genome shotgun (WGS) entry which is preliminary data.</text>
</comment>
<proteinExistence type="predicted"/>
<dbReference type="InterPro" id="IPR013749">
    <property type="entry name" value="PM/HMP-P_kinase-1"/>
</dbReference>
<dbReference type="PANTHER" id="PTHR10534">
    <property type="entry name" value="PYRIDOXAL KINASE"/>
    <property type="match status" value="1"/>
</dbReference>
<dbReference type="GO" id="GO:0008478">
    <property type="term" value="F:pyridoxal kinase activity"/>
    <property type="evidence" value="ECO:0007669"/>
    <property type="project" value="UniProtKB-EC"/>
</dbReference>
<dbReference type="InterPro" id="IPR029056">
    <property type="entry name" value="Ribokinase-like"/>
</dbReference>
<evidence type="ECO:0000256" key="1">
    <source>
        <dbReference type="ARBA" id="ARBA00012104"/>
    </source>
</evidence>
<dbReference type="InterPro" id="IPR004625">
    <property type="entry name" value="PyrdxlKinase"/>
</dbReference>
<accession>A0ABR7GLP4</accession>
<dbReference type="NCBIfam" id="NF005491">
    <property type="entry name" value="PRK07105.1"/>
    <property type="match status" value="1"/>
</dbReference>
<name>A0ABR7GLP4_9FIRM</name>
<keyword evidence="4 7" id="KW-0418">Kinase</keyword>
<sequence>MQKKVLALHDLSGFGRSSLVPIISVLSAFGHQCVPLPTAVFSTHMAIPGWVKSDLTGEMHPTIDQYDRLGLRFEAVYAGFLGSASQIDSVREAAERLKAENGLTLIDPVMGDNGEVYSSYTPEMCTRMRELCAIADLITPNTTEAAILLGRDPASAPQSEREAEEWMRALYEEYGASVVLTGLDYEPGRVGSGCLENGELTISLHERIDCYYPGTGDVFAAVMLGALLGGAKLRDACVKAGEFVRDTIAYTAQQGTDPNFGVQFEKLLPYLWQK</sequence>
<feature type="domain" description="Pyridoxamine kinase/Phosphomethylpyrimidine kinase" evidence="6">
    <location>
        <begin position="71"/>
        <end position="255"/>
    </location>
</feature>
<dbReference type="CDD" id="cd01173">
    <property type="entry name" value="pyridoxal_pyridoxamine_kinase"/>
    <property type="match status" value="1"/>
</dbReference>
<dbReference type="PANTHER" id="PTHR10534:SF2">
    <property type="entry name" value="PYRIDOXAL KINASE"/>
    <property type="match status" value="1"/>
</dbReference>
<keyword evidence="5" id="KW-0067">ATP-binding</keyword>
<evidence type="ECO:0000256" key="4">
    <source>
        <dbReference type="ARBA" id="ARBA00022777"/>
    </source>
</evidence>